<dbReference type="Pfam" id="PF03070">
    <property type="entry name" value="TENA_THI-4"/>
    <property type="match status" value="1"/>
</dbReference>
<dbReference type="GO" id="GO:0005829">
    <property type="term" value="C:cytosol"/>
    <property type="evidence" value="ECO:0007669"/>
    <property type="project" value="TreeGrafter"/>
</dbReference>
<dbReference type="InterPro" id="IPR013749">
    <property type="entry name" value="PM/HMP-P_kinase-1"/>
</dbReference>
<dbReference type="GO" id="GO:0005524">
    <property type="term" value="F:ATP binding"/>
    <property type="evidence" value="ECO:0007669"/>
    <property type="project" value="UniProtKB-KW"/>
</dbReference>
<dbReference type="NCBIfam" id="TIGR04306">
    <property type="entry name" value="salvage_TenA"/>
    <property type="match status" value="1"/>
</dbReference>
<organism evidence="7 8">
    <name type="scientific">Magnusiomyces paraingens</name>
    <dbReference type="NCBI Taxonomy" id="2606893"/>
    <lineage>
        <taxon>Eukaryota</taxon>
        <taxon>Fungi</taxon>
        <taxon>Dikarya</taxon>
        <taxon>Ascomycota</taxon>
        <taxon>Saccharomycotina</taxon>
        <taxon>Dipodascomycetes</taxon>
        <taxon>Dipodascales</taxon>
        <taxon>Dipodascaceae</taxon>
        <taxon>Magnusiomyces</taxon>
    </lineage>
</organism>
<dbReference type="GeneID" id="43579416"/>
<dbReference type="RefSeq" id="XP_031851207.1">
    <property type="nucleotide sequence ID" value="XM_031995316.1"/>
</dbReference>
<protein>
    <recommendedName>
        <fullName evidence="9">Pyridoxamine kinase/Phosphomethylpyrimidine kinase domain-containing protein</fullName>
    </recommendedName>
</protein>
<dbReference type="EMBL" id="CABVLU010000001">
    <property type="protein sequence ID" value="VVT44965.1"/>
    <property type="molecule type" value="Genomic_DNA"/>
</dbReference>
<dbReference type="InterPro" id="IPR016084">
    <property type="entry name" value="Haem_Oase-like_multi-hlx"/>
</dbReference>
<dbReference type="PANTHER" id="PTHR20858:SF17">
    <property type="entry name" value="HYDROXYMETHYLPYRIMIDINE_PHOSPHOMETHYLPYRIMIDINE KINASE THI20-RELATED"/>
    <property type="match status" value="1"/>
</dbReference>
<evidence type="ECO:0000313" key="8">
    <source>
        <dbReference type="Proteomes" id="UP000398389"/>
    </source>
</evidence>
<evidence type="ECO:0000259" key="6">
    <source>
        <dbReference type="Pfam" id="PF08543"/>
    </source>
</evidence>
<dbReference type="SUPFAM" id="SSF53613">
    <property type="entry name" value="Ribokinase-like"/>
    <property type="match status" value="1"/>
</dbReference>
<dbReference type="Proteomes" id="UP000398389">
    <property type="component" value="Unassembled WGS sequence"/>
</dbReference>
<keyword evidence="3" id="KW-0418">Kinase</keyword>
<dbReference type="GO" id="GO:0008972">
    <property type="term" value="F:phosphomethylpyrimidine kinase activity"/>
    <property type="evidence" value="ECO:0007669"/>
    <property type="project" value="InterPro"/>
</dbReference>
<sequence>MSAIPRVLTIAGSDSSGGAGIEADLKTMTAYNCYGMTCITGLTAQNTLGVQAIYPVTDQSFLEKSLEAVFSDVGVDAIKTGMMSTVATVDTIAAKLKGYQDGNNRLNLVVDPVMVSTSGANLIPEEAVDKYIDILIPLARVFTPNLIEAKYILEHLEKRRAGELLVSNKFEINSLDEMKAMAKELHERLKCETVLLKGGHIAFNKNLEVEKKPTKEGRVIVDVFYDGIEFHILQSDFIETKATHGTGCTLSSAIACNLALANRKEKKTLVRAVTDSVHYVQEAIRTAHTIGHGFGPVNHMHTLQHRPFVTGKFVDYLLGHPKVRENWERYVGHEFTRRLAHNTLDIKSFKFFLEQDYIYLKHYARCYGLGIYKSDDMETITKGAGVIEHIAHEMQLHVGYCQEFGLTIKDLERVQEGQATYAYSRWLLEVGAKDDWFALQVALSPCLFGYLEAAARLKRDPQAVSGHDKNPYWKWVETYTAPDFGEAADEGREILEAGVLKHSVDKIEMLVDIFATATRMECEFWDAALEYGKKE</sequence>
<evidence type="ECO:0000256" key="4">
    <source>
        <dbReference type="ARBA" id="ARBA00022840"/>
    </source>
</evidence>
<dbReference type="InterPro" id="IPR027574">
    <property type="entry name" value="Thiaminase_II"/>
</dbReference>
<dbReference type="OrthoDB" id="10028886at2759"/>
<dbReference type="InterPro" id="IPR004399">
    <property type="entry name" value="HMP/HMP-P_kinase_dom"/>
</dbReference>
<keyword evidence="8" id="KW-1185">Reference proteome</keyword>
<dbReference type="CDD" id="cd01169">
    <property type="entry name" value="HMPP_kinase"/>
    <property type="match status" value="1"/>
</dbReference>
<dbReference type="InterPro" id="IPR029056">
    <property type="entry name" value="Ribokinase-like"/>
</dbReference>
<dbReference type="SUPFAM" id="SSF48613">
    <property type="entry name" value="Heme oxygenase-like"/>
    <property type="match status" value="1"/>
</dbReference>
<evidence type="ECO:0000259" key="5">
    <source>
        <dbReference type="Pfam" id="PF03070"/>
    </source>
</evidence>
<evidence type="ECO:0008006" key="9">
    <source>
        <dbReference type="Google" id="ProtNLM"/>
    </source>
</evidence>
<proteinExistence type="predicted"/>
<evidence type="ECO:0000313" key="7">
    <source>
        <dbReference type="EMBL" id="VVT44965.1"/>
    </source>
</evidence>
<dbReference type="NCBIfam" id="TIGR00097">
    <property type="entry name" value="HMP-P_kinase"/>
    <property type="match status" value="1"/>
</dbReference>
<gene>
    <name evidence="7" type="ORF">SAPINGB_P000593</name>
</gene>
<dbReference type="GO" id="GO:0050334">
    <property type="term" value="F:thiaminase activity"/>
    <property type="evidence" value="ECO:0007669"/>
    <property type="project" value="InterPro"/>
</dbReference>
<dbReference type="FunFam" id="3.40.1190.20:FF:000003">
    <property type="entry name" value="Phosphomethylpyrimidine kinase ThiD"/>
    <property type="match status" value="1"/>
</dbReference>
<feature type="domain" description="Pyridoxamine kinase/Phosphomethylpyrimidine kinase" evidence="6">
    <location>
        <begin position="14"/>
        <end position="298"/>
    </location>
</feature>
<evidence type="ECO:0000256" key="3">
    <source>
        <dbReference type="ARBA" id="ARBA00022777"/>
    </source>
</evidence>
<dbReference type="GO" id="GO:0008902">
    <property type="term" value="F:hydroxymethylpyrimidine kinase activity"/>
    <property type="evidence" value="ECO:0007669"/>
    <property type="project" value="TreeGrafter"/>
</dbReference>
<name>A0A5E8B217_9ASCO</name>
<feature type="domain" description="Thiaminase-2/PQQC" evidence="5">
    <location>
        <begin position="320"/>
        <end position="531"/>
    </location>
</feature>
<evidence type="ECO:0000256" key="2">
    <source>
        <dbReference type="ARBA" id="ARBA00022741"/>
    </source>
</evidence>
<dbReference type="Gene3D" id="3.40.1190.20">
    <property type="match status" value="1"/>
</dbReference>
<accession>A0A5E8B217</accession>
<reference evidence="7 8" key="1">
    <citation type="submission" date="2019-09" db="EMBL/GenBank/DDBJ databases">
        <authorList>
            <person name="Brejova B."/>
        </authorList>
    </citation>
    <scope>NUCLEOTIDE SEQUENCE [LARGE SCALE GENOMIC DNA]</scope>
</reference>
<keyword evidence="2" id="KW-0547">Nucleotide-binding</keyword>
<keyword evidence="4" id="KW-0067">ATP-binding</keyword>
<dbReference type="InterPro" id="IPR004305">
    <property type="entry name" value="Thiaminase-2/PQQC"/>
</dbReference>
<dbReference type="Gene3D" id="1.20.910.10">
    <property type="entry name" value="Heme oxygenase-like"/>
    <property type="match status" value="1"/>
</dbReference>
<dbReference type="AlphaFoldDB" id="A0A5E8B217"/>
<dbReference type="Pfam" id="PF08543">
    <property type="entry name" value="Phos_pyr_kin"/>
    <property type="match status" value="1"/>
</dbReference>
<keyword evidence="1" id="KW-0808">Transferase</keyword>
<dbReference type="GO" id="GO:0009228">
    <property type="term" value="P:thiamine biosynthetic process"/>
    <property type="evidence" value="ECO:0007669"/>
    <property type="project" value="InterPro"/>
</dbReference>
<dbReference type="PANTHER" id="PTHR20858">
    <property type="entry name" value="PHOSPHOMETHYLPYRIMIDINE KINASE"/>
    <property type="match status" value="1"/>
</dbReference>
<evidence type="ECO:0000256" key="1">
    <source>
        <dbReference type="ARBA" id="ARBA00022679"/>
    </source>
</evidence>
<dbReference type="FunFam" id="1.20.910.10:FF:000003">
    <property type="entry name" value="Hydroxymethylpyrimidine/phosphomethylpyrimidine kinase THI20"/>
    <property type="match status" value="1"/>
</dbReference>
<dbReference type="CDD" id="cd19367">
    <property type="entry name" value="TenA_C_ScTHI20-like"/>
    <property type="match status" value="1"/>
</dbReference>